<dbReference type="AlphaFoldDB" id="A0A5J9ULW5"/>
<sequence>MGSSQLLTTGSAPSSSKSRRRPARRRTPMRGGGFQGVTAATNSMVRRRSIPRRNSQRLQGTAAVDLKVRRTEPAPRRGRFCRSPETKLEAPP</sequence>
<feature type="non-terminal residue" evidence="2">
    <location>
        <position position="1"/>
    </location>
</feature>
<dbReference type="EMBL" id="RWGY01000013">
    <property type="protein sequence ID" value="TVU24556.1"/>
    <property type="molecule type" value="Genomic_DNA"/>
</dbReference>
<feature type="region of interest" description="Disordered" evidence="1">
    <location>
        <begin position="1"/>
        <end position="41"/>
    </location>
</feature>
<protein>
    <submittedName>
        <fullName evidence="2">Uncharacterized protein</fullName>
    </submittedName>
</protein>
<reference evidence="2 3" key="1">
    <citation type="journal article" date="2019" name="Sci. Rep.">
        <title>A high-quality genome of Eragrostis curvula grass provides insights into Poaceae evolution and supports new strategies to enhance forage quality.</title>
        <authorList>
            <person name="Carballo J."/>
            <person name="Santos B.A.C.M."/>
            <person name="Zappacosta D."/>
            <person name="Garbus I."/>
            <person name="Selva J.P."/>
            <person name="Gallo C.A."/>
            <person name="Diaz A."/>
            <person name="Albertini E."/>
            <person name="Caccamo M."/>
            <person name="Echenique V."/>
        </authorList>
    </citation>
    <scope>NUCLEOTIDE SEQUENCE [LARGE SCALE GENOMIC DNA]</scope>
    <source>
        <strain evidence="3">cv. Victoria</strain>
        <tissue evidence="2">Leaf</tissue>
    </source>
</reference>
<comment type="caution">
    <text evidence="2">The sequence shown here is derived from an EMBL/GenBank/DDBJ whole genome shotgun (WGS) entry which is preliminary data.</text>
</comment>
<proteinExistence type="predicted"/>
<evidence type="ECO:0000313" key="3">
    <source>
        <dbReference type="Proteomes" id="UP000324897"/>
    </source>
</evidence>
<accession>A0A5J9ULW5</accession>
<dbReference type="Proteomes" id="UP000324897">
    <property type="component" value="Chromosome 2"/>
</dbReference>
<evidence type="ECO:0000256" key="1">
    <source>
        <dbReference type="SAM" id="MobiDB-lite"/>
    </source>
</evidence>
<feature type="region of interest" description="Disordered" evidence="1">
    <location>
        <begin position="70"/>
        <end position="92"/>
    </location>
</feature>
<keyword evidence="3" id="KW-1185">Reference proteome</keyword>
<dbReference type="Gramene" id="TVU24556">
    <property type="protein sequence ID" value="TVU24556"/>
    <property type="gene ID" value="EJB05_27000"/>
</dbReference>
<gene>
    <name evidence="2" type="ORF">EJB05_27000</name>
</gene>
<feature type="compositionally biased region" description="Basic residues" evidence="1">
    <location>
        <begin position="17"/>
        <end position="28"/>
    </location>
</feature>
<feature type="compositionally biased region" description="Basic and acidic residues" evidence="1">
    <location>
        <begin position="82"/>
        <end position="92"/>
    </location>
</feature>
<feature type="non-terminal residue" evidence="2">
    <location>
        <position position="92"/>
    </location>
</feature>
<name>A0A5J9ULW5_9POAL</name>
<organism evidence="2 3">
    <name type="scientific">Eragrostis curvula</name>
    <name type="common">weeping love grass</name>
    <dbReference type="NCBI Taxonomy" id="38414"/>
    <lineage>
        <taxon>Eukaryota</taxon>
        <taxon>Viridiplantae</taxon>
        <taxon>Streptophyta</taxon>
        <taxon>Embryophyta</taxon>
        <taxon>Tracheophyta</taxon>
        <taxon>Spermatophyta</taxon>
        <taxon>Magnoliopsida</taxon>
        <taxon>Liliopsida</taxon>
        <taxon>Poales</taxon>
        <taxon>Poaceae</taxon>
        <taxon>PACMAD clade</taxon>
        <taxon>Chloridoideae</taxon>
        <taxon>Eragrostideae</taxon>
        <taxon>Eragrostidinae</taxon>
        <taxon>Eragrostis</taxon>
    </lineage>
</organism>
<evidence type="ECO:0000313" key="2">
    <source>
        <dbReference type="EMBL" id="TVU24556.1"/>
    </source>
</evidence>